<reference evidence="1" key="1">
    <citation type="submission" date="2019-06" db="EMBL/GenBank/DDBJ databases">
        <authorList>
            <person name="Deangelis K."/>
            <person name="Huntemann M."/>
            <person name="Clum A."/>
            <person name="Pillay M."/>
            <person name="Palaniappan K."/>
            <person name="Varghese N."/>
            <person name="Mikhailova N."/>
            <person name="Stamatis D."/>
            <person name="Reddy T."/>
            <person name="Daum C."/>
            <person name="Shapiro N."/>
            <person name="Ivanova N."/>
            <person name="Kyrpides N."/>
            <person name="Woyke T."/>
        </authorList>
    </citation>
    <scope>NUCLEOTIDE SEQUENCE [LARGE SCALE GENOMIC DNA]</scope>
    <source>
        <strain evidence="1">128R</strain>
    </source>
</reference>
<proteinExistence type="predicted"/>
<dbReference type="GO" id="GO:0016740">
    <property type="term" value="F:transferase activity"/>
    <property type="evidence" value="ECO:0007669"/>
    <property type="project" value="UniProtKB-KW"/>
</dbReference>
<gene>
    <name evidence="1" type="ORF">FHU10_1968</name>
</gene>
<protein>
    <submittedName>
        <fullName evidence="1">Acetyltransferase (GNAT) family protein</fullName>
    </submittedName>
</protein>
<evidence type="ECO:0000313" key="1">
    <source>
        <dbReference type="EMBL" id="TVZ69457.1"/>
    </source>
</evidence>
<reference evidence="1" key="2">
    <citation type="submission" date="2019-08" db="EMBL/GenBank/DDBJ databases">
        <title>Investigation of anaerobic lignin degradation for improved lignocellulosic biofuels.</title>
        <authorList>
            <person name="Deangelis K.PhD."/>
        </authorList>
    </citation>
    <scope>NUCLEOTIDE SEQUENCE [LARGE SCALE GENOMIC DNA]</scope>
    <source>
        <strain evidence="1">128R</strain>
    </source>
</reference>
<name>A0A542BHJ7_SERFO</name>
<accession>A0A542BHJ7</accession>
<dbReference type="EMBL" id="VISQ01000001">
    <property type="protein sequence ID" value="TVZ69457.1"/>
    <property type="molecule type" value="Genomic_DNA"/>
</dbReference>
<dbReference type="AlphaFoldDB" id="A0A542BHJ7"/>
<comment type="caution">
    <text evidence="1">The sequence shown here is derived from an EMBL/GenBank/DDBJ whole genome shotgun (WGS) entry which is preliminary data.</text>
</comment>
<keyword evidence="1" id="KW-0808">Transferase</keyword>
<sequence>MEKVNHWHCLQRTLLQRPGTIANLQTSLTEYQQDGVLIPATVNDYVPGNCYVVSPRALIIDYARDEIIKIDNGLLRALCNGLTRLLEFPLSLAQVDRIQVLNNQCLSTNMTSSYWQFLDTEALRQQALQRHPRHVLMIRSLNEQQTPELLTRLSQQGWLPIVSRQVYCLADPSRWWCKINARRDDKLLGQEGWEIRLLSANNPAQMACAERLYNQLYLEKYSRQNVQFTADYLSQASQLGLLALYGLFHQQAMVGVVGMVQLEQTVTVPIVGYNTALPEALALYRRLIAFALRYAMEGKLFLNLSSGAPDFKRLRGCQPVIEYSMVYVRHLNRYQRGVWAVISWLSRKVYQPLLRHYKL</sequence>
<organism evidence="1">
    <name type="scientific">Serratia fonticola</name>
    <dbReference type="NCBI Taxonomy" id="47917"/>
    <lineage>
        <taxon>Bacteria</taxon>
        <taxon>Pseudomonadati</taxon>
        <taxon>Pseudomonadota</taxon>
        <taxon>Gammaproteobacteria</taxon>
        <taxon>Enterobacterales</taxon>
        <taxon>Yersiniaceae</taxon>
        <taxon>Serratia</taxon>
    </lineage>
</organism>